<organism evidence="6 7">
    <name type="scientific">Desmophyllum pertusum</name>
    <dbReference type="NCBI Taxonomy" id="174260"/>
    <lineage>
        <taxon>Eukaryota</taxon>
        <taxon>Metazoa</taxon>
        <taxon>Cnidaria</taxon>
        <taxon>Anthozoa</taxon>
        <taxon>Hexacorallia</taxon>
        <taxon>Scleractinia</taxon>
        <taxon>Caryophylliina</taxon>
        <taxon>Caryophylliidae</taxon>
        <taxon>Desmophyllum</taxon>
    </lineage>
</organism>
<accession>A0A9W9ZAX7</accession>
<dbReference type="Gene3D" id="1.10.10.60">
    <property type="entry name" value="Homeodomain-like"/>
    <property type="match status" value="1"/>
</dbReference>
<comment type="subcellular location">
    <subcellularLocation>
        <location evidence="1 2 3">Nucleus</location>
    </subcellularLocation>
</comment>
<keyword evidence="2 3" id="KW-0539">Nucleus</keyword>
<dbReference type="PROSITE" id="PS50071">
    <property type="entry name" value="HOMEOBOX_2"/>
    <property type="match status" value="1"/>
</dbReference>
<keyword evidence="2 3" id="KW-0371">Homeobox</keyword>
<evidence type="ECO:0000313" key="7">
    <source>
        <dbReference type="Proteomes" id="UP001163046"/>
    </source>
</evidence>
<evidence type="ECO:0000259" key="5">
    <source>
        <dbReference type="PROSITE" id="PS50071"/>
    </source>
</evidence>
<keyword evidence="2 3" id="KW-0238">DNA-binding</keyword>
<reference evidence="6" key="1">
    <citation type="submission" date="2023-01" db="EMBL/GenBank/DDBJ databases">
        <title>Genome assembly of the deep-sea coral Lophelia pertusa.</title>
        <authorList>
            <person name="Herrera S."/>
            <person name="Cordes E."/>
        </authorList>
    </citation>
    <scope>NUCLEOTIDE SEQUENCE</scope>
    <source>
        <strain evidence="6">USNM1676648</strain>
        <tissue evidence="6">Polyp</tissue>
    </source>
</reference>
<evidence type="ECO:0000256" key="1">
    <source>
        <dbReference type="ARBA" id="ARBA00004123"/>
    </source>
</evidence>
<evidence type="ECO:0000313" key="6">
    <source>
        <dbReference type="EMBL" id="KAJ7378217.1"/>
    </source>
</evidence>
<feature type="compositionally biased region" description="Basic and acidic residues" evidence="4">
    <location>
        <begin position="116"/>
        <end position="125"/>
    </location>
</feature>
<dbReference type="OrthoDB" id="5950515at2759"/>
<gene>
    <name evidence="6" type="ORF">OS493_024165</name>
</gene>
<evidence type="ECO:0000256" key="4">
    <source>
        <dbReference type="SAM" id="MobiDB-lite"/>
    </source>
</evidence>
<feature type="domain" description="Homeobox" evidence="5">
    <location>
        <begin position="135"/>
        <end position="182"/>
    </location>
</feature>
<dbReference type="PANTHER" id="PTHR24333:SF5">
    <property type="entry name" value="VENT HOMEOBOX"/>
    <property type="match status" value="1"/>
</dbReference>
<evidence type="ECO:0000256" key="2">
    <source>
        <dbReference type="PROSITE-ProRule" id="PRU00108"/>
    </source>
</evidence>
<comment type="caution">
    <text evidence="6">The sequence shown here is derived from an EMBL/GenBank/DDBJ whole genome shotgun (WGS) entry which is preliminary data.</text>
</comment>
<dbReference type="GO" id="GO:0003677">
    <property type="term" value="F:DNA binding"/>
    <property type="evidence" value="ECO:0007669"/>
    <property type="project" value="UniProtKB-UniRule"/>
</dbReference>
<dbReference type="PANTHER" id="PTHR24333">
    <property type="entry name" value="HOMEO BOX HB9 LIKE A-RELATED"/>
    <property type="match status" value="1"/>
</dbReference>
<dbReference type="CDD" id="cd00086">
    <property type="entry name" value="homeodomain"/>
    <property type="match status" value="1"/>
</dbReference>
<keyword evidence="7" id="KW-1185">Reference proteome</keyword>
<dbReference type="InterPro" id="IPR001356">
    <property type="entry name" value="HD"/>
</dbReference>
<proteinExistence type="predicted"/>
<dbReference type="InterPro" id="IPR009057">
    <property type="entry name" value="Homeodomain-like_sf"/>
</dbReference>
<protein>
    <recommendedName>
        <fullName evidence="5">Homeobox domain-containing protein</fullName>
    </recommendedName>
</protein>
<dbReference type="Proteomes" id="UP001163046">
    <property type="component" value="Unassembled WGS sequence"/>
</dbReference>
<dbReference type="SMART" id="SM00389">
    <property type="entry name" value="HOX"/>
    <property type="match status" value="1"/>
</dbReference>
<evidence type="ECO:0000256" key="3">
    <source>
        <dbReference type="RuleBase" id="RU000682"/>
    </source>
</evidence>
<dbReference type="SUPFAM" id="SSF46689">
    <property type="entry name" value="Homeodomain-like"/>
    <property type="match status" value="1"/>
</dbReference>
<dbReference type="EMBL" id="MU826368">
    <property type="protein sequence ID" value="KAJ7378217.1"/>
    <property type="molecule type" value="Genomic_DNA"/>
</dbReference>
<dbReference type="AlphaFoldDB" id="A0A9W9ZAX7"/>
<dbReference type="Pfam" id="PF00046">
    <property type="entry name" value="Homeodomain"/>
    <property type="match status" value="1"/>
</dbReference>
<name>A0A9W9ZAX7_9CNID</name>
<feature type="region of interest" description="Disordered" evidence="4">
    <location>
        <begin position="115"/>
        <end position="140"/>
    </location>
</feature>
<feature type="DNA-binding region" description="Homeobox" evidence="2">
    <location>
        <begin position="137"/>
        <end position="183"/>
    </location>
</feature>
<dbReference type="InterPro" id="IPR050848">
    <property type="entry name" value="Homeobox_TF"/>
</dbReference>
<sequence>MAQNLPFSIANILRSDFPHPSRITRAPRVLYVAPLRESRKVVPFVALRCQLDRRLSHCNETGFLAEEVTALQPFPQFRRKMCIRTLVIPKNCNEREQQHSSFPFSFTDNSTASASKKIEETKRASDATAANKSAVKKKRNRSHFTQMQLKYLEDVFSRQQYLTRDERALLANALDMTELQIRKLVPKQEIPV</sequence>
<dbReference type="GO" id="GO:0005634">
    <property type="term" value="C:nucleus"/>
    <property type="evidence" value="ECO:0007669"/>
    <property type="project" value="UniProtKB-SubCell"/>
</dbReference>